<name>A0AAV7IYL9_COTGL</name>
<comment type="similarity">
    <text evidence="1">Belongs to the TRIAP1/MDM35 family.</text>
</comment>
<comment type="catalytic activity">
    <reaction evidence="3">
        <text>a 1,2-diacyl-sn-glycero-3-phosphate(in) = a 1,2-diacyl-sn-glycero-3-phosphate(out)</text>
        <dbReference type="Rhea" id="RHEA:36435"/>
        <dbReference type="ChEBI" id="CHEBI:58608"/>
    </reaction>
</comment>
<dbReference type="EMBL" id="JAHXZJ010000374">
    <property type="protein sequence ID" value="KAH0560944.1"/>
    <property type="molecule type" value="Genomic_DNA"/>
</dbReference>
<evidence type="ECO:0000256" key="1">
    <source>
        <dbReference type="ARBA" id="ARBA00006196"/>
    </source>
</evidence>
<evidence type="ECO:0000256" key="2">
    <source>
        <dbReference type="ARBA" id="ARBA00023157"/>
    </source>
</evidence>
<dbReference type="GO" id="GO:0005758">
    <property type="term" value="C:mitochondrial intermembrane space"/>
    <property type="evidence" value="ECO:0007669"/>
    <property type="project" value="TreeGrafter"/>
</dbReference>
<evidence type="ECO:0000256" key="3">
    <source>
        <dbReference type="ARBA" id="ARBA00023706"/>
    </source>
</evidence>
<protein>
    <recommendedName>
        <fullName evidence="6">TP53-regulated inhibitor of apoptosis 1</fullName>
    </recommendedName>
</protein>
<dbReference type="Proteomes" id="UP000826195">
    <property type="component" value="Unassembled WGS sequence"/>
</dbReference>
<dbReference type="GO" id="GO:0005829">
    <property type="term" value="C:cytosol"/>
    <property type="evidence" value="ECO:0007669"/>
    <property type="project" value="TreeGrafter"/>
</dbReference>
<keyword evidence="5" id="KW-1185">Reference proteome</keyword>
<dbReference type="PANTHER" id="PTHR46403:SF1">
    <property type="entry name" value="TP53-REGULATED INHIBITOR OF APOPTOSIS 1"/>
    <property type="match status" value="1"/>
</dbReference>
<dbReference type="GO" id="GO:0005634">
    <property type="term" value="C:nucleus"/>
    <property type="evidence" value="ECO:0007669"/>
    <property type="project" value="TreeGrafter"/>
</dbReference>
<gene>
    <name evidence="4" type="ORF">KQX54_010188</name>
</gene>
<proteinExistence type="inferred from homology"/>
<dbReference type="InterPro" id="IPR007918">
    <property type="entry name" value="MDM35_apoptosis"/>
</dbReference>
<keyword evidence="2" id="KW-1015">Disulfide bond</keyword>
<accession>A0AAV7IYL9</accession>
<evidence type="ECO:0000313" key="5">
    <source>
        <dbReference type="Proteomes" id="UP000826195"/>
    </source>
</evidence>
<sequence>MNSIGESCNELKQQYDVCFQTWFSDKFLKGDMNDSMCAPLFKIYQSCLKKAIKDNKIEIKDIEVNHLGTDNEKLPPS</sequence>
<evidence type="ECO:0008006" key="6">
    <source>
        <dbReference type="Google" id="ProtNLM"/>
    </source>
</evidence>
<reference evidence="4 5" key="1">
    <citation type="journal article" date="2021" name="J. Hered.">
        <title>A chromosome-level genome assembly of the parasitoid wasp, Cotesia glomerata (Hymenoptera: Braconidae).</title>
        <authorList>
            <person name="Pinto B.J."/>
            <person name="Weis J.J."/>
            <person name="Gamble T."/>
            <person name="Ode P.J."/>
            <person name="Paul R."/>
            <person name="Zaspel J.M."/>
        </authorList>
    </citation>
    <scope>NUCLEOTIDE SEQUENCE [LARGE SCALE GENOMIC DNA]</scope>
    <source>
        <strain evidence="4">CgM1</strain>
    </source>
</reference>
<dbReference type="PROSITE" id="PS51808">
    <property type="entry name" value="CHCH"/>
    <property type="match status" value="1"/>
</dbReference>
<dbReference type="GO" id="GO:0045332">
    <property type="term" value="P:phospholipid translocation"/>
    <property type="evidence" value="ECO:0007669"/>
    <property type="project" value="TreeGrafter"/>
</dbReference>
<organism evidence="4 5">
    <name type="scientific">Cotesia glomerata</name>
    <name type="common">Lepidopteran parasitic wasp</name>
    <name type="synonym">Apanteles glomeratus</name>
    <dbReference type="NCBI Taxonomy" id="32391"/>
    <lineage>
        <taxon>Eukaryota</taxon>
        <taxon>Metazoa</taxon>
        <taxon>Ecdysozoa</taxon>
        <taxon>Arthropoda</taxon>
        <taxon>Hexapoda</taxon>
        <taxon>Insecta</taxon>
        <taxon>Pterygota</taxon>
        <taxon>Neoptera</taxon>
        <taxon>Endopterygota</taxon>
        <taxon>Hymenoptera</taxon>
        <taxon>Apocrita</taxon>
        <taxon>Ichneumonoidea</taxon>
        <taxon>Braconidae</taxon>
        <taxon>Microgastrinae</taxon>
        <taxon>Cotesia</taxon>
    </lineage>
</organism>
<dbReference type="GO" id="GO:1990050">
    <property type="term" value="F:phosphatidic acid transfer activity"/>
    <property type="evidence" value="ECO:0007669"/>
    <property type="project" value="TreeGrafter"/>
</dbReference>
<comment type="caution">
    <text evidence="4">The sequence shown here is derived from an EMBL/GenBank/DDBJ whole genome shotgun (WGS) entry which is preliminary data.</text>
</comment>
<dbReference type="AlphaFoldDB" id="A0AAV7IYL9"/>
<dbReference type="PANTHER" id="PTHR46403">
    <property type="entry name" value="TP53-REGULATED INHIBITOR OF APOPTOSIS 1"/>
    <property type="match status" value="1"/>
</dbReference>
<dbReference type="Pfam" id="PF05254">
    <property type="entry name" value="UPF0203"/>
    <property type="match status" value="1"/>
</dbReference>
<evidence type="ECO:0000313" key="4">
    <source>
        <dbReference type="EMBL" id="KAH0560944.1"/>
    </source>
</evidence>